<feature type="non-terminal residue" evidence="1">
    <location>
        <position position="1"/>
    </location>
</feature>
<reference evidence="1" key="1">
    <citation type="submission" date="2014-05" db="EMBL/GenBank/DDBJ databases">
        <authorList>
            <person name="Chronopoulou M."/>
        </authorList>
    </citation>
    <scope>NUCLEOTIDE SEQUENCE</scope>
    <source>
        <tissue evidence="1">Whole organism</tissue>
    </source>
</reference>
<proteinExistence type="predicted"/>
<evidence type="ECO:0000313" key="1">
    <source>
        <dbReference type="EMBL" id="CDW50373.1"/>
    </source>
</evidence>
<accession>A0A0K2VIU5</accession>
<sequence length="76" mass="8799">YYIYGYPKCVWVFLVFWVDNNIPLVTPYSNHTTTTGNLIPHNQLPGVIIDQATVLEGVKFLTLFHNYIIPRVHIPL</sequence>
<organism evidence="1">
    <name type="scientific">Lepeophtheirus salmonis</name>
    <name type="common">Salmon louse</name>
    <name type="synonym">Caligus salmonis</name>
    <dbReference type="NCBI Taxonomy" id="72036"/>
    <lineage>
        <taxon>Eukaryota</taxon>
        <taxon>Metazoa</taxon>
        <taxon>Ecdysozoa</taxon>
        <taxon>Arthropoda</taxon>
        <taxon>Crustacea</taxon>
        <taxon>Multicrustacea</taxon>
        <taxon>Hexanauplia</taxon>
        <taxon>Copepoda</taxon>
        <taxon>Siphonostomatoida</taxon>
        <taxon>Caligidae</taxon>
        <taxon>Lepeophtheirus</taxon>
    </lineage>
</organism>
<dbReference type="AlphaFoldDB" id="A0A0K2VIU5"/>
<protein>
    <submittedName>
        <fullName evidence="1">Uncharacterized protein</fullName>
    </submittedName>
</protein>
<name>A0A0K2VIU5_LEPSM</name>
<dbReference type="EMBL" id="HACA01033012">
    <property type="protein sequence ID" value="CDW50373.1"/>
    <property type="molecule type" value="Transcribed_RNA"/>
</dbReference>